<dbReference type="Proteomes" id="UP000005065">
    <property type="component" value="Unassembled WGS sequence"/>
</dbReference>
<accession>G5R4C8</accession>
<proteinExistence type="predicted"/>
<dbReference type="EMBL" id="AFCU01001444">
    <property type="protein sequence ID" value="EHC83847.1"/>
    <property type="molecule type" value="Genomic_DNA"/>
</dbReference>
<organism evidence="1 2">
    <name type="scientific">Salmonella enterica subsp. enterica serovar Senftenberg str. A4-543</name>
    <dbReference type="NCBI Taxonomy" id="913082"/>
    <lineage>
        <taxon>Bacteria</taxon>
        <taxon>Pseudomonadati</taxon>
        <taxon>Pseudomonadota</taxon>
        <taxon>Gammaproteobacteria</taxon>
        <taxon>Enterobacterales</taxon>
        <taxon>Enterobacteriaceae</taxon>
        <taxon>Salmonella</taxon>
    </lineage>
</organism>
<dbReference type="AlphaFoldDB" id="G5R4C8"/>
<dbReference type="BioCyc" id="SENT913082:G120J-3125-MONOMER"/>
<gene>
    <name evidence="1" type="ORF">LTSESEN_4412</name>
</gene>
<comment type="caution">
    <text evidence="1">The sequence shown here is derived from an EMBL/GenBank/DDBJ whole genome shotgun (WGS) entry which is preliminary data.</text>
</comment>
<sequence>MAPQPVLCCGVYVNAISPCCGVYVNAIDNDKVRLKFCISAKLRFNRM</sequence>
<reference evidence="1 2" key="1">
    <citation type="journal article" date="2011" name="BMC Genomics">
        <title>Genome sequencing reveals diversification of virulence factor content and possible host adaptation in distinct subpopulations of Salmonella enterica.</title>
        <authorList>
            <person name="den Bakker H.C."/>
            <person name="Moreno Switt A.I."/>
            <person name="Govoni G."/>
            <person name="Cummings C.A."/>
            <person name="Ranieri M.L."/>
            <person name="Degoricija L."/>
            <person name="Hoelzer K."/>
            <person name="Rodriguez-Rivera L.D."/>
            <person name="Brown S."/>
            <person name="Bolchacova E."/>
            <person name="Furtado M.R."/>
            <person name="Wiedmann M."/>
        </authorList>
    </citation>
    <scope>NUCLEOTIDE SEQUENCE [LARGE SCALE GENOMIC DNA]</scope>
    <source>
        <strain evidence="1 2">A4-543</strain>
    </source>
</reference>
<evidence type="ECO:0000313" key="2">
    <source>
        <dbReference type="Proteomes" id="UP000005065"/>
    </source>
</evidence>
<protein>
    <submittedName>
        <fullName evidence="1">Uncharacterized protein</fullName>
    </submittedName>
</protein>
<evidence type="ECO:0000313" key="1">
    <source>
        <dbReference type="EMBL" id="EHC83847.1"/>
    </source>
</evidence>
<name>G5R4C8_SALSE</name>